<dbReference type="NCBIfam" id="TIGR00254">
    <property type="entry name" value="GGDEF"/>
    <property type="match status" value="1"/>
</dbReference>
<proteinExistence type="predicted"/>
<evidence type="ECO:0000259" key="2">
    <source>
        <dbReference type="PROSITE" id="PS50887"/>
    </source>
</evidence>
<dbReference type="InterPro" id="IPR001633">
    <property type="entry name" value="EAL_dom"/>
</dbReference>
<keyword evidence="4" id="KW-1185">Reference proteome</keyword>
<dbReference type="EMBL" id="JANJOU010000019">
    <property type="protein sequence ID" value="MCR0984278.1"/>
    <property type="molecule type" value="Genomic_DNA"/>
</dbReference>
<name>A0ABT1X839_9PROT</name>
<evidence type="ECO:0000313" key="3">
    <source>
        <dbReference type="EMBL" id="MCR0984278.1"/>
    </source>
</evidence>
<dbReference type="PROSITE" id="PS50887">
    <property type="entry name" value="GGDEF"/>
    <property type="match status" value="1"/>
</dbReference>
<protein>
    <submittedName>
        <fullName evidence="3">EAL domain-containing protein</fullName>
    </submittedName>
</protein>
<dbReference type="PROSITE" id="PS50883">
    <property type="entry name" value="EAL"/>
    <property type="match status" value="1"/>
</dbReference>
<reference evidence="3 4" key="1">
    <citation type="submission" date="2022-06" db="EMBL/GenBank/DDBJ databases">
        <title>Roseomonas CN29.</title>
        <authorList>
            <person name="Cheng Y."/>
            <person name="He X."/>
        </authorList>
    </citation>
    <scope>NUCLEOTIDE SEQUENCE [LARGE SCALE GENOMIC DNA]</scope>
    <source>
        <strain evidence="3 4">CN29</strain>
    </source>
</reference>
<dbReference type="PANTHER" id="PTHR33121:SF70">
    <property type="entry name" value="SIGNALING PROTEIN YKOW"/>
    <property type="match status" value="1"/>
</dbReference>
<dbReference type="SMART" id="SM00052">
    <property type="entry name" value="EAL"/>
    <property type="match status" value="1"/>
</dbReference>
<feature type="domain" description="EAL" evidence="1">
    <location>
        <begin position="151"/>
        <end position="422"/>
    </location>
</feature>
<organism evidence="3 4">
    <name type="scientific">Roseomonas populi</name>
    <dbReference type="NCBI Taxonomy" id="3121582"/>
    <lineage>
        <taxon>Bacteria</taxon>
        <taxon>Pseudomonadati</taxon>
        <taxon>Pseudomonadota</taxon>
        <taxon>Alphaproteobacteria</taxon>
        <taxon>Acetobacterales</taxon>
        <taxon>Roseomonadaceae</taxon>
        <taxon>Roseomonas</taxon>
    </lineage>
</organism>
<dbReference type="Gene3D" id="3.30.70.270">
    <property type="match status" value="1"/>
</dbReference>
<dbReference type="InterPro" id="IPR035919">
    <property type="entry name" value="EAL_sf"/>
</dbReference>
<accession>A0ABT1X839</accession>
<dbReference type="Proteomes" id="UP001524642">
    <property type="component" value="Unassembled WGS sequence"/>
</dbReference>
<evidence type="ECO:0000259" key="1">
    <source>
        <dbReference type="PROSITE" id="PS50883"/>
    </source>
</evidence>
<dbReference type="InterPro" id="IPR029787">
    <property type="entry name" value="Nucleotide_cyclase"/>
</dbReference>
<dbReference type="SUPFAM" id="SSF141868">
    <property type="entry name" value="EAL domain-like"/>
    <property type="match status" value="1"/>
</dbReference>
<dbReference type="CDD" id="cd01948">
    <property type="entry name" value="EAL"/>
    <property type="match status" value="1"/>
</dbReference>
<evidence type="ECO:0000313" key="4">
    <source>
        <dbReference type="Proteomes" id="UP001524642"/>
    </source>
</evidence>
<dbReference type="Gene3D" id="3.20.20.450">
    <property type="entry name" value="EAL domain"/>
    <property type="match status" value="1"/>
</dbReference>
<sequence>MAALVEALSGGEPVAVVTVDLDHFKEANDGEGHAAGDALLKEAARRLRDAVRPGDTVGRTGGDEFVVLLSGVEDRAAADGIVQRISAALHQPVPYGERVLRLGATLGVALAPADAQEAEMLVRVADEALVRAKREGRGSIGRASPEDAAKLLRAASILRSFDADACGEGGLSGATARLQPILALGQGKAPDGAVLAVEALARWGHPEVGEIPPGELFPVIGPERGALLGRAVRAQALAAFAGLQAQRQAGARLAEARLALNLSASEVARADIALELAAQVEGAGLSLRAVEIEITEEVLLERVSNRTLDGLAALRGRGARLVLDDFGTGNSGLAQLLRLPLDGLKLDRRFVQRLGADVRAEEIVKATVSLAHSLGLQLVAEGIETPRQAAMLRALGCDAVQGFLFARPMTPDALGNWLRGLPEEGTPELVPLGPRIARRVN</sequence>
<dbReference type="InterPro" id="IPR043128">
    <property type="entry name" value="Rev_trsase/Diguanyl_cyclase"/>
</dbReference>
<dbReference type="InterPro" id="IPR050706">
    <property type="entry name" value="Cyclic-di-GMP_PDE-like"/>
</dbReference>
<dbReference type="Pfam" id="PF00563">
    <property type="entry name" value="EAL"/>
    <property type="match status" value="1"/>
</dbReference>
<dbReference type="SMART" id="SM00267">
    <property type="entry name" value="GGDEF"/>
    <property type="match status" value="1"/>
</dbReference>
<dbReference type="CDD" id="cd01949">
    <property type="entry name" value="GGDEF"/>
    <property type="match status" value="1"/>
</dbReference>
<comment type="caution">
    <text evidence="3">The sequence shown here is derived from an EMBL/GenBank/DDBJ whole genome shotgun (WGS) entry which is preliminary data.</text>
</comment>
<dbReference type="Pfam" id="PF00990">
    <property type="entry name" value="GGDEF"/>
    <property type="match status" value="1"/>
</dbReference>
<dbReference type="PANTHER" id="PTHR33121">
    <property type="entry name" value="CYCLIC DI-GMP PHOSPHODIESTERASE PDEF"/>
    <property type="match status" value="1"/>
</dbReference>
<feature type="domain" description="GGDEF" evidence="2">
    <location>
        <begin position="12"/>
        <end position="145"/>
    </location>
</feature>
<gene>
    <name evidence="3" type="ORF">NRP21_19655</name>
</gene>
<dbReference type="InterPro" id="IPR000160">
    <property type="entry name" value="GGDEF_dom"/>
</dbReference>
<dbReference type="SUPFAM" id="SSF55073">
    <property type="entry name" value="Nucleotide cyclase"/>
    <property type="match status" value="1"/>
</dbReference>